<dbReference type="PATRIC" id="fig|1307761.3.peg.1961"/>
<dbReference type="Gene3D" id="3.40.50.2300">
    <property type="match status" value="2"/>
</dbReference>
<feature type="chain" id="PRO_5004741947" evidence="3">
    <location>
        <begin position="22"/>
        <end position="405"/>
    </location>
</feature>
<dbReference type="PANTHER" id="PTHR30483">
    <property type="entry name" value="LEUCINE-SPECIFIC-BINDING PROTEIN"/>
    <property type="match status" value="1"/>
</dbReference>
<sequence>MNHKFLHAALILMLLAGAVFAEGSSEGDPIKFGGIWPLGDITGDQGSKAARIAIDEINEQGGLLGRPVELVVIDSELSPEKGAAAVERLATIDQVDFFVGGMSSGVHLGQIPVMKTYQKITMWTGAASHLAEEAVGENQDWYFHLHPWDYNQGASYVEGWNAIAQEYPEISIDRWFLAYEEGAFGSASYSATQALFSDMEIDGEAFQSAAVGGGDYTAVLERAKAYDPDVFIWAGYDADALPLMEQSKAIDFAPPLYVGAPPGWPASFGESNLAENVTLYGMWAPSLNEVSDVSKTFYDGYMSKYDSEPATYFAPLSYSAIHIIAEAVERAGTLDKEAVIAELQKTQYESALGETITFSPSNIISNQGIRQQKILQWQNGRQEVIWPFEFATSEPVYPFTPWSER</sequence>
<reference evidence="5 6" key="1">
    <citation type="journal article" date="2015" name="Stand. Genomic Sci.">
        <title>Complete genome sequence and description of Salinispira pacifica gen. nov., sp. nov., a novel spirochaete isolated form a hypersaline microbial mat.</title>
        <authorList>
            <person name="Ben Hania W."/>
            <person name="Joseph M."/>
            <person name="Schumann P."/>
            <person name="Bunk B."/>
            <person name="Fiebig A."/>
            <person name="Sproer C."/>
            <person name="Klenk H.P."/>
            <person name="Fardeau M.L."/>
            <person name="Spring S."/>
        </authorList>
    </citation>
    <scope>NUCLEOTIDE SEQUENCE [LARGE SCALE GENOMIC DNA]</scope>
    <source>
        <strain evidence="5 6">L21-RPul-D2</strain>
    </source>
</reference>
<keyword evidence="2 3" id="KW-0732">Signal</keyword>
<feature type="signal peptide" evidence="3">
    <location>
        <begin position="1"/>
        <end position="21"/>
    </location>
</feature>
<dbReference type="eggNOG" id="COG0683">
    <property type="taxonomic scope" value="Bacteria"/>
</dbReference>
<gene>
    <name evidence="5" type="ORF">L21SP2_1968</name>
</gene>
<name>V5WIE6_9SPIO</name>
<comment type="similarity">
    <text evidence="1">Belongs to the leucine-binding protein family.</text>
</comment>
<dbReference type="InterPro" id="IPR028082">
    <property type="entry name" value="Peripla_BP_I"/>
</dbReference>
<dbReference type="SUPFAM" id="SSF53822">
    <property type="entry name" value="Periplasmic binding protein-like I"/>
    <property type="match status" value="1"/>
</dbReference>
<evidence type="ECO:0000313" key="5">
    <source>
        <dbReference type="EMBL" id="AHC15339.1"/>
    </source>
</evidence>
<dbReference type="RefSeq" id="WP_024268256.1">
    <property type="nucleotide sequence ID" value="NC_023035.1"/>
</dbReference>
<dbReference type="AlphaFoldDB" id="V5WIE6"/>
<feature type="domain" description="Leucine-binding protein" evidence="4">
    <location>
        <begin position="29"/>
        <end position="378"/>
    </location>
</feature>
<dbReference type="InterPro" id="IPR051010">
    <property type="entry name" value="BCAA_transport"/>
</dbReference>
<evidence type="ECO:0000256" key="1">
    <source>
        <dbReference type="ARBA" id="ARBA00010062"/>
    </source>
</evidence>
<dbReference type="Pfam" id="PF13458">
    <property type="entry name" value="Peripla_BP_6"/>
    <property type="match status" value="1"/>
</dbReference>
<dbReference type="HOGENOM" id="CLU_027128_4_1_12"/>
<dbReference type="PANTHER" id="PTHR30483:SF6">
    <property type="entry name" value="PERIPLASMIC BINDING PROTEIN OF ABC TRANSPORTER FOR NATURAL AMINO ACIDS"/>
    <property type="match status" value="1"/>
</dbReference>
<dbReference type="Proteomes" id="UP000018680">
    <property type="component" value="Chromosome"/>
</dbReference>
<dbReference type="OrthoDB" id="9783240at2"/>
<dbReference type="KEGG" id="slr:L21SP2_1968"/>
<evidence type="ECO:0000256" key="3">
    <source>
        <dbReference type="SAM" id="SignalP"/>
    </source>
</evidence>
<dbReference type="STRING" id="1307761.L21SP2_1968"/>
<accession>V5WIE6</accession>
<evidence type="ECO:0000259" key="4">
    <source>
        <dbReference type="Pfam" id="PF13458"/>
    </source>
</evidence>
<proteinExistence type="inferred from homology"/>
<evidence type="ECO:0000256" key="2">
    <source>
        <dbReference type="ARBA" id="ARBA00022729"/>
    </source>
</evidence>
<dbReference type="InterPro" id="IPR028081">
    <property type="entry name" value="Leu-bd"/>
</dbReference>
<organism evidence="5 6">
    <name type="scientific">Salinispira pacifica</name>
    <dbReference type="NCBI Taxonomy" id="1307761"/>
    <lineage>
        <taxon>Bacteria</taxon>
        <taxon>Pseudomonadati</taxon>
        <taxon>Spirochaetota</taxon>
        <taxon>Spirochaetia</taxon>
        <taxon>Spirochaetales</taxon>
        <taxon>Spirochaetaceae</taxon>
        <taxon>Salinispira</taxon>
    </lineage>
</organism>
<keyword evidence="6" id="KW-1185">Reference proteome</keyword>
<evidence type="ECO:0000313" key="6">
    <source>
        <dbReference type="Proteomes" id="UP000018680"/>
    </source>
</evidence>
<dbReference type="EMBL" id="CP006939">
    <property type="protein sequence ID" value="AHC15339.1"/>
    <property type="molecule type" value="Genomic_DNA"/>
</dbReference>
<protein>
    <submittedName>
        <fullName evidence="5">Leucine-, isoleucine-, valine-, threonine-, and alanine-binding protein</fullName>
    </submittedName>
</protein>